<dbReference type="PANTHER" id="PTHR43024:SF1">
    <property type="entry name" value="UDP-N-ACETYLMURAMOYL-TRIPEPTIDE--D-ALANYL-D-ALANINE LIGASE"/>
    <property type="match status" value="1"/>
</dbReference>
<dbReference type="EMBL" id="PEXA01000065">
    <property type="protein sequence ID" value="PIU32999.1"/>
    <property type="molecule type" value="Genomic_DNA"/>
</dbReference>
<dbReference type="PANTHER" id="PTHR43024">
    <property type="entry name" value="UDP-N-ACETYLMURAMOYL-TRIPEPTIDE--D-ALANYL-D-ALANINE LIGASE"/>
    <property type="match status" value="1"/>
</dbReference>
<dbReference type="GO" id="GO:0005524">
    <property type="term" value="F:ATP binding"/>
    <property type="evidence" value="ECO:0007669"/>
    <property type="project" value="UniProtKB-KW"/>
</dbReference>
<feature type="domain" description="Mur ligase central" evidence="5">
    <location>
        <begin position="29"/>
        <end position="217"/>
    </location>
</feature>
<evidence type="ECO:0000256" key="3">
    <source>
        <dbReference type="ARBA" id="ARBA00022840"/>
    </source>
</evidence>
<evidence type="ECO:0000256" key="2">
    <source>
        <dbReference type="ARBA" id="ARBA00022741"/>
    </source>
</evidence>
<keyword evidence="2" id="KW-0547">Nucleotide-binding</keyword>
<dbReference type="InterPro" id="IPR004101">
    <property type="entry name" value="Mur_ligase_C"/>
</dbReference>
<accession>A0A2M6YPD9</accession>
<dbReference type="InterPro" id="IPR013221">
    <property type="entry name" value="Mur_ligase_cen"/>
</dbReference>
<dbReference type="Pfam" id="PF02875">
    <property type="entry name" value="Mur_ligase_C"/>
    <property type="match status" value="1"/>
</dbReference>
<organism evidence="6 7">
    <name type="scientific">Candidatus Shapirobacteria bacterium CG07_land_8_20_14_0_80_39_12</name>
    <dbReference type="NCBI Taxonomy" id="1974480"/>
    <lineage>
        <taxon>Bacteria</taxon>
        <taxon>Candidatus Shapironibacteriota</taxon>
    </lineage>
</organism>
<feature type="domain" description="Mur ligase C-terminal" evidence="4">
    <location>
        <begin position="241"/>
        <end position="367"/>
    </location>
</feature>
<evidence type="ECO:0000259" key="4">
    <source>
        <dbReference type="Pfam" id="PF02875"/>
    </source>
</evidence>
<keyword evidence="1" id="KW-0436">Ligase</keyword>
<dbReference type="SUPFAM" id="SSF53623">
    <property type="entry name" value="MurD-like peptide ligases, catalytic domain"/>
    <property type="match status" value="1"/>
</dbReference>
<evidence type="ECO:0000256" key="1">
    <source>
        <dbReference type="ARBA" id="ARBA00022598"/>
    </source>
</evidence>
<name>A0A2M6YPD9_9BACT</name>
<sequence>MIKKIFHRTRRIIAKTWLKLNRQITVIGITGSYGKTNTARAIVQVLSEKFKTIQTDLNLDTNYNLPITLLKIRPWQQKVVLEYGVDHLGEMDFHLNLVKPQIAVLTGINPTHTDEEHLGSMANIIKEKKKLLLSLPKNGLAILNGDDPLVRPMAQSLQAKVVFYGTDQKKCDFWAEKIKVSFKGTTFLLGYKDKKATIKTGLIGHHFVQDCLAAVAVGFHQNLNLQQIKNGLKKLKPLLGRLSIEKGPLGSILLNDSLRANPASTLAGLQTLADLPTKSRRVAVLGEMGELGDSAEIEHQKIGQKVAELPIDFFVGVGPLQKLATQQALVSGLKKEQVFWAKDVLGATMVLKKILKKGDLFYLKGSRLKHMERILLALQGKKVNCKVNSCHFYSQCSQCSYLI</sequence>
<evidence type="ECO:0000313" key="6">
    <source>
        <dbReference type="EMBL" id="PIU32999.1"/>
    </source>
</evidence>
<keyword evidence="3" id="KW-0067">ATP-binding</keyword>
<dbReference type="Proteomes" id="UP000229559">
    <property type="component" value="Unassembled WGS sequence"/>
</dbReference>
<dbReference type="InterPro" id="IPR036565">
    <property type="entry name" value="Mur-like_cat_sf"/>
</dbReference>
<dbReference type="Gene3D" id="3.90.190.20">
    <property type="entry name" value="Mur ligase, C-terminal domain"/>
    <property type="match status" value="1"/>
</dbReference>
<evidence type="ECO:0000313" key="7">
    <source>
        <dbReference type="Proteomes" id="UP000229559"/>
    </source>
</evidence>
<dbReference type="InterPro" id="IPR051046">
    <property type="entry name" value="MurCDEF_CellWall_CoF430Synth"/>
</dbReference>
<dbReference type="Gene3D" id="3.40.1190.10">
    <property type="entry name" value="Mur-like, catalytic domain"/>
    <property type="match status" value="1"/>
</dbReference>
<gene>
    <name evidence="6" type="ORF">COT04_02405</name>
</gene>
<dbReference type="AlphaFoldDB" id="A0A2M6YPD9"/>
<evidence type="ECO:0008006" key="8">
    <source>
        <dbReference type="Google" id="ProtNLM"/>
    </source>
</evidence>
<protein>
    <recommendedName>
        <fullName evidence="8">UDP-N-acetylmuramoyl-tripeptide--D-alanyl-D-alanine ligase</fullName>
    </recommendedName>
</protein>
<dbReference type="GO" id="GO:0016881">
    <property type="term" value="F:acid-amino acid ligase activity"/>
    <property type="evidence" value="ECO:0007669"/>
    <property type="project" value="InterPro"/>
</dbReference>
<reference evidence="7" key="1">
    <citation type="submission" date="2017-09" db="EMBL/GenBank/DDBJ databases">
        <title>Depth-based differentiation of microbial function through sediment-hosted aquifers and enrichment of novel symbionts in the deep terrestrial subsurface.</title>
        <authorList>
            <person name="Probst A.J."/>
            <person name="Ladd B."/>
            <person name="Jarett J.K."/>
            <person name="Geller-Mcgrath D.E."/>
            <person name="Sieber C.M.K."/>
            <person name="Emerson J.B."/>
            <person name="Anantharaman K."/>
            <person name="Thomas B.C."/>
            <person name="Malmstrom R."/>
            <person name="Stieglmeier M."/>
            <person name="Klingl A."/>
            <person name="Woyke T."/>
            <person name="Ryan C.M."/>
            <person name="Banfield J.F."/>
        </authorList>
    </citation>
    <scope>NUCLEOTIDE SEQUENCE [LARGE SCALE GENOMIC DNA]</scope>
</reference>
<comment type="caution">
    <text evidence="6">The sequence shown here is derived from an EMBL/GenBank/DDBJ whole genome shotgun (WGS) entry which is preliminary data.</text>
</comment>
<evidence type="ECO:0000259" key="5">
    <source>
        <dbReference type="Pfam" id="PF08245"/>
    </source>
</evidence>
<proteinExistence type="predicted"/>
<dbReference type="InterPro" id="IPR036615">
    <property type="entry name" value="Mur_ligase_C_dom_sf"/>
</dbReference>
<dbReference type="SUPFAM" id="SSF53244">
    <property type="entry name" value="MurD-like peptide ligases, peptide-binding domain"/>
    <property type="match status" value="1"/>
</dbReference>
<dbReference type="Pfam" id="PF08245">
    <property type="entry name" value="Mur_ligase_M"/>
    <property type="match status" value="1"/>
</dbReference>